<evidence type="ECO:0000313" key="1">
    <source>
        <dbReference type="EMBL" id="CAJ2655371.1"/>
    </source>
</evidence>
<dbReference type="Proteomes" id="UP001177021">
    <property type="component" value="Unassembled WGS sequence"/>
</dbReference>
<comment type="caution">
    <text evidence="1">The sequence shown here is derived from an EMBL/GenBank/DDBJ whole genome shotgun (WGS) entry which is preliminary data.</text>
</comment>
<dbReference type="EMBL" id="CASHSV030000206">
    <property type="protein sequence ID" value="CAJ2655371.1"/>
    <property type="molecule type" value="Genomic_DNA"/>
</dbReference>
<evidence type="ECO:0000313" key="2">
    <source>
        <dbReference type="Proteomes" id="UP001177021"/>
    </source>
</evidence>
<gene>
    <name evidence="1" type="ORF">MILVUS5_LOCUS22319</name>
</gene>
<sequence length="563" mass="64586">MVHTSSARFSTKTQEKTTEEEDLLSRSQNKMDDPPNKSSIVSYKEKLLNLFGEEVVSYTRNKDYDTMEDEIGVNTESRPYVDGLDIPLQDNEWDQWSHSWEKTLIVTLMGKRANFKILENYIQKQWTKNGKVKLVDMEDGYFLVYFSTEADYIHALYEGPWMLADHYLLVQRWRKMFLQSAATMKKVAVWIRIPRLPLELYNDTFLTRIGNALGTMLKVDRLTSIHSRGKFARICVEINLEQPLVTHIFIRGYKFFLQYEGLHSICFRCGRYGHKKDQCCEFLGETAKGTKENLTIGASEIDTTGHAEAMTAAAAIETNPTAAKKPETDAELIAINSNATNKETHSMERENQFGPWLTVKKKNRRKIPPKVQQSDNSKTNMEGNQNNNKDNKTGTEGSKNADLPQEKNKEINSSKMHSSNDRAVKACFQPNEREHATTERVRNNTGVKGATKHPSSVESKKIVQTSQEKKMEEQQILEIMRSIEKQQREDPNFQNFTNNSFMTQVFTPDKASMELAERLNKTAKECSREEETMENAMDMDLNSPAKEVKQATESRTTNEDGSK</sequence>
<organism evidence="1 2">
    <name type="scientific">Trifolium pratense</name>
    <name type="common">Red clover</name>
    <dbReference type="NCBI Taxonomy" id="57577"/>
    <lineage>
        <taxon>Eukaryota</taxon>
        <taxon>Viridiplantae</taxon>
        <taxon>Streptophyta</taxon>
        <taxon>Embryophyta</taxon>
        <taxon>Tracheophyta</taxon>
        <taxon>Spermatophyta</taxon>
        <taxon>Magnoliopsida</taxon>
        <taxon>eudicotyledons</taxon>
        <taxon>Gunneridae</taxon>
        <taxon>Pentapetalae</taxon>
        <taxon>rosids</taxon>
        <taxon>fabids</taxon>
        <taxon>Fabales</taxon>
        <taxon>Fabaceae</taxon>
        <taxon>Papilionoideae</taxon>
        <taxon>50 kb inversion clade</taxon>
        <taxon>NPAAA clade</taxon>
        <taxon>Hologalegina</taxon>
        <taxon>IRL clade</taxon>
        <taxon>Trifolieae</taxon>
        <taxon>Trifolium</taxon>
    </lineage>
</organism>
<accession>A0ACB0KFQ2</accession>
<name>A0ACB0KFQ2_TRIPR</name>
<keyword evidence="2" id="KW-1185">Reference proteome</keyword>
<reference evidence="1" key="1">
    <citation type="submission" date="2023-10" db="EMBL/GenBank/DDBJ databases">
        <authorList>
            <person name="Rodriguez Cubillos JULIANA M."/>
            <person name="De Vega J."/>
        </authorList>
    </citation>
    <scope>NUCLEOTIDE SEQUENCE</scope>
</reference>
<protein>
    <submittedName>
        <fullName evidence="1">Uncharacterized protein</fullName>
    </submittedName>
</protein>
<proteinExistence type="predicted"/>